<protein>
    <submittedName>
        <fullName evidence="3">Trinucleotide repeat-containing gene 18 protein-like</fullName>
    </submittedName>
</protein>
<dbReference type="Proteomes" id="UP000504617">
    <property type="component" value="Unplaced"/>
</dbReference>
<name>A0A6I9Z007_9SAUR</name>
<feature type="region of interest" description="Disordered" evidence="1">
    <location>
        <begin position="114"/>
        <end position="139"/>
    </location>
</feature>
<keyword evidence="2" id="KW-1185">Reference proteome</keyword>
<dbReference type="GeneID" id="106555324"/>
<dbReference type="PANTHER" id="PTHR12505">
    <property type="entry name" value="PHD FINGER TRANSCRIPTION FACTOR"/>
    <property type="match status" value="1"/>
</dbReference>
<organism evidence="2 3">
    <name type="scientific">Thamnophis sirtalis</name>
    <dbReference type="NCBI Taxonomy" id="35019"/>
    <lineage>
        <taxon>Eukaryota</taxon>
        <taxon>Metazoa</taxon>
        <taxon>Chordata</taxon>
        <taxon>Craniata</taxon>
        <taxon>Vertebrata</taxon>
        <taxon>Euteleostomi</taxon>
        <taxon>Lepidosauria</taxon>
        <taxon>Squamata</taxon>
        <taxon>Bifurcata</taxon>
        <taxon>Unidentata</taxon>
        <taxon>Episquamata</taxon>
        <taxon>Toxicofera</taxon>
        <taxon>Serpentes</taxon>
        <taxon>Colubroidea</taxon>
        <taxon>Colubridae</taxon>
        <taxon>Natricinae</taxon>
        <taxon>Thamnophis</taxon>
    </lineage>
</organism>
<feature type="non-terminal residue" evidence="3">
    <location>
        <position position="139"/>
    </location>
</feature>
<evidence type="ECO:0000313" key="2">
    <source>
        <dbReference type="Proteomes" id="UP000504617"/>
    </source>
</evidence>
<gene>
    <name evidence="3" type="primary">LOC106555324</name>
</gene>
<accession>A0A6I9Z007</accession>
<feature type="compositionally biased region" description="Acidic residues" evidence="1">
    <location>
        <begin position="121"/>
        <end position="139"/>
    </location>
</feature>
<dbReference type="AlphaFoldDB" id="A0A6I9Z007"/>
<evidence type="ECO:0000313" key="3">
    <source>
        <dbReference type="RefSeq" id="XP_013929624.1"/>
    </source>
</evidence>
<dbReference type="RefSeq" id="XP_013929624.1">
    <property type="nucleotide sequence ID" value="XM_014074149.1"/>
</dbReference>
<proteinExistence type="predicted"/>
<dbReference type="PANTHER" id="PTHR12505:SF21">
    <property type="entry name" value="TRINUCLEOTIDE REPEAT-CONTAINING GENE 18 PROTEIN"/>
    <property type="match status" value="1"/>
</dbReference>
<feature type="region of interest" description="Disordered" evidence="1">
    <location>
        <begin position="30"/>
        <end position="58"/>
    </location>
</feature>
<reference evidence="3" key="1">
    <citation type="submission" date="2025-08" db="UniProtKB">
        <authorList>
            <consortium name="RefSeq"/>
        </authorList>
    </citation>
    <scope>IDENTIFICATION</scope>
</reference>
<sequence>MAVKMKKLEVGLKMKSRHLKVSNSPAVSEVSSYSYNTDSEEEEESLKDEWSSHSATGARMRPSGLYSVMAPKCSRISDIFKARKKTVPSTRTLKSKLAANRKQEFCLFSREIKAGSSYSDSSEESFDQDSSSEEEEEDE</sequence>
<dbReference type="KEGG" id="tsr:106555324"/>
<evidence type="ECO:0000256" key="1">
    <source>
        <dbReference type="SAM" id="MobiDB-lite"/>
    </source>
</evidence>
<dbReference type="InterPro" id="IPR052429">
    <property type="entry name" value="BAH_domain_protein"/>
</dbReference>